<evidence type="ECO:0000313" key="9">
    <source>
        <dbReference type="EMBL" id="EDW85752.1"/>
    </source>
</evidence>
<dbReference type="STRING" id="7260.B4NN13"/>
<feature type="signal peptide" evidence="8">
    <location>
        <begin position="1"/>
        <end position="22"/>
    </location>
</feature>
<evidence type="ECO:0000256" key="5">
    <source>
        <dbReference type="ARBA" id="ARBA00022729"/>
    </source>
</evidence>
<dbReference type="GO" id="GO:0050830">
    <property type="term" value="P:defense response to Gram-positive bacterium"/>
    <property type="evidence" value="ECO:0007669"/>
    <property type="project" value="EnsemblMetazoa"/>
</dbReference>
<proteinExistence type="inferred from homology"/>
<accession>B4NN13</accession>
<dbReference type="PhylomeDB" id="B4NN13"/>
<dbReference type="InParanoid" id="B4NN13"/>
<comment type="subcellular location">
    <subcellularLocation>
        <location evidence="1">Secreted</location>
    </subcellularLocation>
</comment>
<reference evidence="9 10" key="1">
    <citation type="journal article" date="2007" name="Nature">
        <title>Evolution of genes and genomes on the Drosophila phylogeny.</title>
        <authorList>
            <consortium name="Drosophila 12 Genomes Consortium"/>
            <person name="Clark A.G."/>
            <person name="Eisen M.B."/>
            <person name="Smith D.R."/>
            <person name="Bergman C.M."/>
            <person name="Oliver B."/>
            <person name="Markow T.A."/>
            <person name="Kaufman T.C."/>
            <person name="Kellis M."/>
            <person name="Gelbart W."/>
            <person name="Iyer V.N."/>
            <person name="Pollard D.A."/>
            <person name="Sackton T.B."/>
            <person name="Larracuente A.M."/>
            <person name="Singh N.D."/>
            <person name="Abad J.P."/>
            <person name="Abt D.N."/>
            <person name="Adryan B."/>
            <person name="Aguade M."/>
            <person name="Akashi H."/>
            <person name="Anderson W.W."/>
            <person name="Aquadro C.F."/>
            <person name="Ardell D.H."/>
            <person name="Arguello R."/>
            <person name="Artieri C.G."/>
            <person name="Barbash D.A."/>
            <person name="Barker D."/>
            <person name="Barsanti P."/>
            <person name="Batterham P."/>
            <person name="Batzoglou S."/>
            <person name="Begun D."/>
            <person name="Bhutkar A."/>
            <person name="Blanco E."/>
            <person name="Bosak S.A."/>
            <person name="Bradley R.K."/>
            <person name="Brand A.D."/>
            <person name="Brent M.R."/>
            <person name="Brooks A.N."/>
            <person name="Brown R.H."/>
            <person name="Butlin R.K."/>
            <person name="Caggese C."/>
            <person name="Calvi B.R."/>
            <person name="Bernardo de Carvalho A."/>
            <person name="Caspi A."/>
            <person name="Castrezana S."/>
            <person name="Celniker S.E."/>
            <person name="Chang J.L."/>
            <person name="Chapple C."/>
            <person name="Chatterji S."/>
            <person name="Chinwalla A."/>
            <person name="Civetta A."/>
            <person name="Clifton S.W."/>
            <person name="Comeron J.M."/>
            <person name="Costello J.C."/>
            <person name="Coyne J.A."/>
            <person name="Daub J."/>
            <person name="David R.G."/>
            <person name="Delcher A.L."/>
            <person name="Delehaunty K."/>
            <person name="Do C.B."/>
            <person name="Ebling H."/>
            <person name="Edwards K."/>
            <person name="Eickbush T."/>
            <person name="Evans J.D."/>
            <person name="Filipski A."/>
            <person name="Findeiss S."/>
            <person name="Freyhult E."/>
            <person name="Fulton L."/>
            <person name="Fulton R."/>
            <person name="Garcia A.C."/>
            <person name="Gardiner A."/>
            <person name="Garfield D.A."/>
            <person name="Garvin B.E."/>
            <person name="Gibson G."/>
            <person name="Gilbert D."/>
            <person name="Gnerre S."/>
            <person name="Godfrey J."/>
            <person name="Good R."/>
            <person name="Gotea V."/>
            <person name="Gravely B."/>
            <person name="Greenberg A.J."/>
            <person name="Griffiths-Jones S."/>
            <person name="Gross S."/>
            <person name="Guigo R."/>
            <person name="Gustafson E.A."/>
            <person name="Haerty W."/>
            <person name="Hahn M.W."/>
            <person name="Halligan D.L."/>
            <person name="Halpern A.L."/>
            <person name="Halter G.M."/>
            <person name="Han M.V."/>
            <person name="Heger A."/>
            <person name="Hillier L."/>
            <person name="Hinrichs A.S."/>
            <person name="Holmes I."/>
            <person name="Hoskins R.A."/>
            <person name="Hubisz M.J."/>
            <person name="Hultmark D."/>
            <person name="Huntley M.A."/>
            <person name="Jaffe D.B."/>
            <person name="Jagadeeshan S."/>
            <person name="Jeck W.R."/>
            <person name="Johnson J."/>
            <person name="Jones C.D."/>
            <person name="Jordan W.C."/>
            <person name="Karpen G.H."/>
            <person name="Kataoka E."/>
            <person name="Keightley P.D."/>
            <person name="Kheradpour P."/>
            <person name="Kirkness E.F."/>
            <person name="Koerich L.B."/>
            <person name="Kristiansen K."/>
            <person name="Kudrna D."/>
            <person name="Kulathinal R.J."/>
            <person name="Kumar S."/>
            <person name="Kwok R."/>
            <person name="Lander E."/>
            <person name="Langley C.H."/>
            <person name="Lapoint R."/>
            <person name="Lazzaro B.P."/>
            <person name="Lee S.J."/>
            <person name="Levesque L."/>
            <person name="Li R."/>
            <person name="Lin C.F."/>
            <person name="Lin M.F."/>
            <person name="Lindblad-Toh K."/>
            <person name="Llopart A."/>
            <person name="Long M."/>
            <person name="Low L."/>
            <person name="Lozovsky E."/>
            <person name="Lu J."/>
            <person name="Luo M."/>
            <person name="Machado C.A."/>
            <person name="Makalowski W."/>
            <person name="Marzo M."/>
            <person name="Matsuda M."/>
            <person name="Matzkin L."/>
            <person name="McAllister B."/>
            <person name="McBride C.S."/>
            <person name="McKernan B."/>
            <person name="McKernan K."/>
            <person name="Mendez-Lago M."/>
            <person name="Minx P."/>
            <person name="Mollenhauer M.U."/>
            <person name="Montooth K."/>
            <person name="Mount S.M."/>
            <person name="Mu X."/>
            <person name="Myers E."/>
            <person name="Negre B."/>
            <person name="Newfeld S."/>
            <person name="Nielsen R."/>
            <person name="Noor M.A."/>
            <person name="O'Grady P."/>
            <person name="Pachter L."/>
            <person name="Papaceit M."/>
            <person name="Parisi M.J."/>
            <person name="Parisi M."/>
            <person name="Parts L."/>
            <person name="Pedersen J.S."/>
            <person name="Pesole G."/>
            <person name="Phillippy A.M."/>
            <person name="Ponting C.P."/>
            <person name="Pop M."/>
            <person name="Porcelli D."/>
            <person name="Powell J.R."/>
            <person name="Prohaska S."/>
            <person name="Pruitt K."/>
            <person name="Puig M."/>
            <person name="Quesneville H."/>
            <person name="Ram K.R."/>
            <person name="Rand D."/>
            <person name="Rasmussen M.D."/>
            <person name="Reed L.K."/>
            <person name="Reenan R."/>
            <person name="Reily A."/>
            <person name="Remington K.A."/>
            <person name="Rieger T.T."/>
            <person name="Ritchie M.G."/>
            <person name="Robin C."/>
            <person name="Rogers Y.H."/>
            <person name="Rohde C."/>
            <person name="Rozas J."/>
            <person name="Rubenfield M.J."/>
            <person name="Ruiz A."/>
            <person name="Russo S."/>
            <person name="Salzberg S.L."/>
            <person name="Sanchez-Gracia A."/>
            <person name="Saranga D.J."/>
            <person name="Sato H."/>
            <person name="Schaeffer S.W."/>
            <person name="Schatz M.C."/>
            <person name="Schlenke T."/>
            <person name="Schwartz R."/>
            <person name="Segarra C."/>
            <person name="Singh R.S."/>
            <person name="Sirot L."/>
            <person name="Sirota M."/>
            <person name="Sisneros N.B."/>
            <person name="Smith C.D."/>
            <person name="Smith T.F."/>
            <person name="Spieth J."/>
            <person name="Stage D.E."/>
            <person name="Stark A."/>
            <person name="Stephan W."/>
            <person name="Strausberg R.L."/>
            <person name="Strempel S."/>
            <person name="Sturgill D."/>
            <person name="Sutton G."/>
            <person name="Sutton G.G."/>
            <person name="Tao W."/>
            <person name="Teichmann S."/>
            <person name="Tobari Y.N."/>
            <person name="Tomimura Y."/>
            <person name="Tsolas J.M."/>
            <person name="Valente V.L."/>
            <person name="Venter E."/>
            <person name="Venter J.C."/>
            <person name="Vicario S."/>
            <person name="Vieira F.G."/>
            <person name="Vilella A.J."/>
            <person name="Villasante A."/>
            <person name="Walenz B."/>
            <person name="Wang J."/>
            <person name="Wasserman M."/>
            <person name="Watts T."/>
            <person name="Wilson D."/>
            <person name="Wilson R.K."/>
            <person name="Wing R.A."/>
            <person name="Wolfner M.F."/>
            <person name="Wong A."/>
            <person name="Wong G.K."/>
            <person name="Wu C.I."/>
            <person name="Wu G."/>
            <person name="Yamamoto D."/>
            <person name="Yang H.P."/>
            <person name="Yang S.P."/>
            <person name="Yorke J.A."/>
            <person name="Yoshida K."/>
            <person name="Zdobnov E."/>
            <person name="Zhang P."/>
            <person name="Zhang Y."/>
            <person name="Zimin A.V."/>
            <person name="Baldwin J."/>
            <person name="Abdouelleil A."/>
            <person name="Abdulkadir J."/>
            <person name="Abebe A."/>
            <person name="Abera B."/>
            <person name="Abreu J."/>
            <person name="Acer S.C."/>
            <person name="Aftuck L."/>
            <person name="Alexander A."/>
            <person name="An P."/>
            <person name="Anderson E."/>
            <person name="Anderson S."/>
            <person name="Arachi H."/>
            <person name="Azer M."/>
            <person name="Bachantsang P."/>
            <person name="Barry A."/>
            <person name="Bayul T."/>
            <person name="Berlin A."/>
            <person name="Bessette D."/>
            <person name="Bloom T."/>
            <person name="Blye J."/>
            <person name="Boguslavskiy L."/>
            <person name="Bonnet C."/>
            <person name="Boukhgalter B."/>
            <person name="Bourzgui I."/>
            <person name="Brown A."/>
            <person name="Cahill P."/>
            <person name="Channer S."/>
            <person name="Cheshatsang Y."/>
            <person name="Chuda L."/>
            <person name="Citroen M."/>
            <person name="Collymore A."/>
            <person name="Cooke P."/>
            <person name="Costello M."/>
            <person name="D'Aco K."/>
            <person name="Daza R."/>
            <person name="De Haan G."/>
            <person name="DeGray S."/>
            <person name="DeMaso C."/>
            <person name="Dhargay N."/>
            <person name="Dooley K."/>
            <person name="Dooley E."/>
            <person name="Doricent M."/>
            <person name="Dorje P."/>
            <person name="Dorjee K."/>
            <person name="Dupes A."/>
            <person name="Elong R."/>
            <person name="Falk J."/>
            <person name="Farina A."/>
            <person name="Faro S."/>
            <person name="Ferguson D."/>
            <person name="Fisher S."/>
            <person name="Foley C.D."/>
            <person name="Franke A."/>
            <person name="Friedrich D."/>
            <person name="Gadbois L."/>
            <person name="Gearin G."/>
            <person name="Gearin C.R."/>
            <person name="Giannoukos G."/>
            <person name="Goode T."/>
            <person name="Graham J."/>
            <person name="Grandbois E."/>
            <person name="Grewal S."/>
            <person name="Gyaltsen K."/>
            <person name="Hafez N."/>
            <person name="Hagos B."/>
            <person name="Hall J."/>
            <person name="Henson C."/>
            <person name="Hollinger A."/>
            <person name="Honan T."/>
            <person name="Huard M.D."/>
            <person name="Hughes L."/>
            <person name="Hurhula B."/>
            <person name="Husby M.E."/>
            <person name="Kamat A."/>
            <person name="Kanga B."/>
            <person name="Kashin S."/>
            <person name="Khazanovich D."/>
            <person name="Kisner P."/>
            <person name="Lance K."/>
            <person name="Lara M."/>
            <person name="Lee W."/>
            <person name="Lennon N."/>
            <person name="Letendre F."/>
            <person name="LeVine R."/>
            <person name="Lipovsky A."/>
            <person name="Liu X."/>
            <person name="Liu J."/>
            <person name="Liu S."/>
            <person name="Lokyitsang T."/>
            <person name="Lokyitsang Y."/>
            <person name="Lubonja R."/>
            <person name="Lui A."/>
            <person name="MacDonald P."/>
            <person name="Magnisalis V."/>
            <person name="Maru K."/>
            <person name="Matthews C."/>
            <person name="McCusker W."/>
            <person name="McDonough S."/>
            <person name="Mehta T."/>
            <person name="Meldrim J."/>
            <person name="Meneus L."/>
            <person name="Mihai O."/>
            <person name="Mihalev A."/>
            <person name="Mihova T."/>
            <person name="Mittelman R."/>
            <person name="Mlenga V."/>
            <person name="Montmayeur A."/>
            <person name="Mulrain L."/>
            <person name="Navidi A."/>
            <person name="Naylor J."/>
            <person name="Negash T."/>
            <person name="Nguyen T."/>
            <person name="Nguyen N."/>
            <person name="Nicol R."/>
            <person name="Norbu C."/>
            <person name="Norbu N."/>
            <person name="Novod N."/>
            <person name="O'Neill B."/>
            <person name="Osman S."/>
            <person name="Markiewicz E."/>
            <person name="Oyono O.L."/>
            <person name="Patti C."/>
            <person name="Phunkhang P."/>
            <person name="Pierre F."/>
            <person name="Priest M."/>
            <person name="Raghuraman S."/>
            <person name="Rege F."/>
            <person name="Reyes R."/>
            <person name="Rise C."/>
            <person name="Rogov P."/>
            <person name="Ross K."/>
            <person name="Ryan E."/>
            <person name="Settipalli S."/>
            <person name="Shea T."/>
            <person name="Sherpa N."/>
            <person name="Shi L."/>
            <person name="Shih D."/>
            <person name="Sparrow T."/>
            <person name="Spaulding J."/>
            <person name="Stalker J."/>
            <person name="Stange-Thomann N."/>
            <person name="Stavropoulos S."/>
            <person name="Stone C."/>
            <person name="Strader C."/>
            <person name="Tesfaye S."/>
            <person name="Thomson T."/>
            <person name="Thoulutsang Y."/>
            <person name="Thoulutsang D."/>
            <person name="Topham K."/>
            <person name="Topping I."/>
            <person name="Tsamla T."/>
            <person name="Vassiliev H."/>
            <person name="Vo A."/>
            <person name="Wangchuk T."/>
            <person name="Wangdi T."/>
            <person name="Weiand M."/>
            <person name="Wilkinson J."/>
            <person name="Wilson A."/>
            <person name="Yadav S."/>
            <person name="Young G."/>
            <person name="Yu Q."/>
            <person name="Zembek L."/>
            <person name="Zhong D."/>
            <person name="Zimmer A."/>
            <person name="Zwirko Z."/>
            <person name="Jaffe D.B."/>
            <person name="Alvarez P."/>
            <person name="Brockman W."/>
            <person name="Butler J."/>
            <person name="Chin C."/>
            <person name="Gnerre S."/>
            <person name="Grabherr M."/>
            <person name="Kleber M."/>
            <person name="Mauceli E."/>
            <person name="MacCallum I."/>
        </authorList>
    </citation>
    <scope>NUCLEOTIDE SEQUENCE [LARGE SCALE GENOMIC DNA]</scope>
    <source>
        <strain evidence="10">Tucson 14030-0811.24</strain>
    </source>
</reference>
<evidence type="ECO:0000256" key="2">
    <source>
        <dbReference type="ARBA" id="ARBA00005379"/>
    </source>
</evidence>
<dbReference type="EMBL" id="CH964282">
    <property type="protein sequence ID" value="EDW85752.1"/>
    <property type="molecule type" value="Genomic_DNA"/>
</dbReference>
<name>B4NN13_DROWI</name>
<feature type="chain" id="PRO_5002820335" description="Immune-induced peptide 23" evidence="8">
    <location>
        <begin position="23"/>
        <end position="113"/>
    </location>
</feature>
<evidence type="ECO:0000256" key="4">
    <source>
        <dbReference type="ARBA" id="ARBA00022588"/>
    </source>
</evidence>
<evidence type="ECO:0000256" key="7">
    <source>
        <dbReference type="ARBA" id="ARBA00023157"/>
    </source>
</evidence>
<keyword evidence="6" id="KW-0391">Immunity</keyword>
<evidence type="ECO:0000256" key="1">
    <source>
        <dbReference type="ARBA" id="ARBA00004613"/>
    </source>
</evidence>
<evidence type="ECO:0000313" key="10">
    <source>
        <dbReference type="Proteomes" id="UP000007798"/>
    </source>
</evidence>
<protein>
    <recommendedName>
        <fullName evidence="11">Immune-induced peptide 23</fullName>
    </recommendedName>
</protein>
<comment type="similarity">
    <text evidence="2">Belongs to the bomanin family.</text>
</comment>
<dbReference type="eggNOG" id="ENOG502TBHF">
    <property type="taxonomic scope" value="Eukaryota"/>
</dbReference>
<dbReference type="Pfam" id="PF08194">
    <property type="entry name" value="DIM"/>
    <property type="match status" value="1"/>
</dbReference>
<keyword evidence="7" id="KW-1015">Disulfide bond</keyword>
<evidence type="ECO:0000256" key="6">
    <source>
        <dbReference type="ARBA" id="ARBA00022859"/>
    </source>
</evidence>
<evidence type="ECO:0000256" key="3">
    <source>
        <dbReference type="ARBA" id="ARBA00022525"/>
    </source>
</evidence>
<keyword evidence="4" id="KW-0399">Innate immunity</keyword>
<dbReference type="GO" id="GO:0045087">
    <property type="term" value="P:innate immune response"/>
    <property type="evidence" value="ECO:0007669"/>
    <property type="project" value="UniProtKB-KW"/>
</dbReference>
<dbReference type="FunCoup" id="B4NN13">
    <property type="interactions" value="36"/>
</dbReference>
<evidence type="ECO:0000256" key="8">
    <source>
        <dbReference type="SAM" id="SignalP"/>
    </source>
</evidence>
<dbReference type="OMA" id="CFIFATA"/>
<sequence length="113" mass="11107">MTNLSLSLAFVVLTALVAQSTAGKVIINGKCQNCSPPDAETLVVGDKVYKGTPGHGTVIIGGGSSGGAAAGGSGSRAPIQDRVIEDGYSGRLPGGTYLHNKDCVGCSISGGGD</sequence>
<organism evidence="9 10">
    <name type="scientific">Drosophila willistoni</name>
    <name type="common">Fruit fly</name>
    <dbReference type="NCBI Taxonomy" id="7260"/>
    <lineage>
        <taxon>Eukaryota</taxon>
        <taxon>Metazoa</taxon>
        <taxon>Ecdysozoa</taxon>
        <taxon>Arthropoda</taxon>
        <taxon>Hexapoda</taxon>
        <taxon>Insecta</taxon>
        <taxon>Pterygota</taxon>
        <taxon>Neoptera</taxon>
        <taxon>Endopterygota</taxon>
        <taxon>Diptera</taxon>
        <taxon>Brachycera</taxon>
        <taxon>Muscomorpha</taxon>
        <taxon>Ephydroidea</taxon>
        <taxon>Drosophilidae</taxon>
        <taxon>Drosophila</taxon>
        <taxon>Sophophora</taxon>
    </lineage>
</organism>
<dbReference type="KEGG" id="dwi:6652407"/>
<keyword evidence="10" id="KW-1185">Reference proteome</keyword>
<dbReference type="Proteomes" id="UP000007798">
    <property type="component" value="Unassembled WGS sequence"/>
</dbReference>
<dbReference type="GO" id="GO:0005576">
    <property type="term" value="C:extracellular region"/>
    <property type="evidence" value="ECO:0007669"/>
    <property type="project" value="UniProtKB-SubCell"/>
</dbReference>
<dbReference type="GO" id="GO:0010046">
    <property type="term" value="P:response to mycotoxin"/>
    <property type="evidence" value="ECO:0007669"/>
    <property type="project" value="EnsemblMetazoa"/>
</dbReference>
<keyword evidence="5 8" id="KW-0732">Signal</keyword>
<keyword evidence="3" id="KW-0964">Secreted</keyword>
<dbReference type="InterPro" id="IPR013172">
    <property type="entry name" value="Bomanin"/>
</dbReference>
<evidence type="ECO:0008006" key="11">
    <source>
        <dbReference type="Google" id="ProtNLM"/>
    </source>
</evidence>
<dbReference type="HOGENOM" id="CLU_2294530_0_0_1"/>
<dbReference type="OrthoDB" id="7863118at2759"/>
<dbReference type="GO" id="GO:0019731">
    <property type="term" value="P:antibacterial humoral response"/>
    <property type="evidence" value="ECO:0007669"/>
    <property type="project" value="EnsemblMetazoa"/>
</dbReference>
<gene>
    <name evidence="9" type="primary">Dwil\GK23237</name>
    <name evidence="9" type="ORF">Dwil_GK23237</name>
</gene>
<dbReference type="AlphaFoldDB" id="B4NN13"/>